<accession>A0A067LFF6</accession>
<proteinExistence type="predicted"/>
<gene>
    <name evidence="1" type="ORF">JCGZ_11886</name>
</gene>
<dbReference type="OrthoDB" id="428159at2759"/>
<protein>
    <submittedName>
        <fullName evidence="1">Uncharacterized protein</fullName>
    </submittedName>
</protein>
<organism evidence="1 2">
    <name type="scientific">Jatropha curcas</name>
    <name type="common">Barbados nut</name>
    <dbReference type="NCBI Taxonomy" id="180498"/>
    <lineage>
        <taxon>Eukaryota</taxon>
        <taxon>Viridiplantae</taxon>
        <taxon>Streptophyta</taxon>
        <taxon>Embryophyta</taxon>
        <taxon>Tracheophyta</taxon>
        <taxon>Spermatophyta</taxon>
        <taxon>Magnoliopsida</taxon>
        <taxon>eudicotyledons</taxon>
        <taxon>Gunneridae</taxon>
        <taxon>Pentapetalae</taxon>
        <taxon>rosids</taxon>
        <taxon>fabids</taxon>
        <taxon>Malpighiales</taxon>
        <taxon>Euphorbiaceae</taxon>
        <taxon>Crotonoideae</taxon>
        <taxon>Jatropheae</taxon>
        <taxon>Jatropha</taxon>
    </lineage>
</organism>
<dbReference type="GO" id="GO:0045053">
    <property type="term" value="P:protein retention in Golgi apparatus"/>
    <property type="evidence" value="ECO:0007669"/>
    <property type="project" value="TreeGrafter"/>
</dbReference>
<name>A0A067LFF6_JATCU</name>
<evidence type="ECO:0000313" key="2">
    <source>
        <dbReference type="Proteomes" id="UP000027138"/>
    </source>
</evidence>
<dbReference type="GO" id="GO:0006623">
    <property type="term" value="P:protein targeting to vacuole"/>
    <property type="evidence" value="ECO:0007669"/>
    <property type="project" value="TreeGrafter"/>
</dbReference>
<dbReference type="EMBL" id="KK914224">
    <property type="protein sequence ID" value="KDP45983.1"/>
    <property type="molecule type" value="Genomic_DNA"/>
</dbReference>
<reference evidence="1 2" key="1">
    <citation type="journal article" date="2014" name="PLoS ONE">
        <title>Global Analysis of Gene Expression Profiles in Physic Nut (Jatropha curcas L.) Seedlings Exposed to Salt Stress.</title>
        <authorList>
            <person name="Zhang L."/>
            <person name="Zhang C."/>
            <person name="Wu P."/>
            <person name="Chen Y."/>
            <person name="Li M."/>
            <person name="Jiang H."/>
            <person name="Wu G."/>
        </authorList>
    </citation>
    <scope>NUCLEOTIDE SEQUENCE [LARGE SCALE GENOMIC DNA]</scope>
    <source>
        <strain evidence="2">cv. GZQX0401</strain>
        <tissue evidence="1">Young leaves</tissue>
    </source>
</reference>
<dbReference type="Proteomes" id="UP000027138">
    <property type="component" value="Unassembled WGS sequence"/>
</dbReference>
<dbReference type="AlphaFoldDB" id="A0A067LFF6"/>
<sequence length="307" mass="34474">MQVAGAWLLYKSNNFGEGFLSATLKGFTVIDDREGTKDEFRLAIGKPENIGYGIHHSPTDGNQHMTDTNFKDSKTDATPTMLILDAKFGQHSTLMSLCLQRPQLLVALDFLLAFVEFFVPTVGNMLSNEENKDPMLAVDSIILDESIFRQPSAEITLSPLKPLIVDNERFDHFIYDGRGGMLHLKDREGHNLCGPSKEAIIYVGSGKKLQFKNVVIKNGKYLDSCILLGSNSSYSATRDDQVYLEEECEASDLEHSRENIADLQNLNTSDRSTEFIIEFQAPFEISRARVWDTLSDTVELNLVKAYF</sequence>
<keyword evidence="2" id="KW-1185">Reference proteome</keyword>
<dbReference type="InterPro" id="IPR026847">
    <property type="entry name" value="VPS13"/>
</dbReference>
<evidence type="ECO:0000313" key="1">
    <source>
        <dbReference type="EMBL" id="KDP45983.1"/>
    </source>
</evidence>
<dbReference type="PANTHER" id="PTHR16166">
    <property type="entry name" value="VACUOLAR PROTEIN SORTING-ASSOCIATED PROTEIN VPS13"/>
    <property type="match status" value="1"/>
</dbReference>
<dbReference type="PANTHER" id="PTHR16166:SF137">
    <property type="entry name" value="PLECKSTRIN HOMOLOGY (PH) DOMAIN-CONTAINING PROTEIN"/>
    <property type="match status" value="1"/>
</dbReference>
<dbReference type="STRING" id="180498.A0A067LFF6"/>